<evidence type="ECO:0000256" key="8">
    <source>
        <dbReference type="ARBA" id="ARBA00022840"/>
    </source>
</evidence>
<evidence type="ECO:0000313" key="18">
    <source>
        <dbReference type="EMBL" id="SNT01051.1"/>
    </source>
</evidence>
<dbReference type="NCBIfam" id="TIGR00229">
    <property type="entry name" value="sensory_box"/>
    <property type="match status" value="2"/>
</dbReference>
<proteinExistence type="predicted"/>
<dbReference type="GO" id="GO:0005524">
    <property type="term" value="F:ATP binding"/>
    <property type="evidence" value="ECO:0007669"/>
    <property type="project" value="UniProtKB-KW"/>
</dbReference>
<dbReference type="Pfam" id="PF01590">
    <property type="entry name" value="GAF"/>
    <property type="match status" value="1"/>
</dbReference>
<dbReference type="GO" id="GO:0006355">
    <property type="term" value="P:regulation of DNA-templated transcription"/>
    <property type="evidence" value="ECO:0007669"/>
    <property type="project" value="InterPro"/>
</dbReference>
<dbReference type="Gene3D" id="3.30.450.40">
    <property type="match status" value="1"/>
</dbReference>
<dbReference type="AlphaFoldDB" id="A0A239J583"/>
<evidence type="ECO:0000256" key="11">
    <source>
        <dbReference type="ARBA" id="ARBA00023211"/>
    </source>
</evidence>
<evidence type="ECO:0000256" key="7">
    <source>
        <dbReference type="ARBA" id="ARBA00022801"/>
    </source>
</evidence>
<comment type="catalytic activity">
    <reaction evidence="12">
        <text>O-phospho-L-seryl-[protein] + H2O = L-seryl-[protein] + phosphate</text>
        <dbReference type="Rhea" id="RHEA:20629"/>
        <dbReference type="Rhea" id="RHEA-COMP:9863"/>
        <dbReference type="Rhea" id="RHEA-COMP:11604"/>
        <dbReference type="ChEBI" id="CHEBI:15377"/>
        <dbReference type="ChEBI" id="CHEBI:29999"/>
        <dbReference type="ChEBI" id="CHEBI:43474"/>
        <dbReference type="ChEBI" id="CHEBI:83421"/>
        <dbReference type="EC" id="3.1.3.16"/>
    </reaction>
</comment>
<evidence type="ECO:0000256" key="1">
    <source>
        <dbReference type="ARBA" id="ARBA00013081"/>
    </source>
</evidence>
<keyword evidence="2" id="KW-0597">Phosphoprotein</keyword>
<feature type="compositionally biased region" description="Pro residues" evidence="16">
    <location>
        <begin position="1"/>
        <end position="10"/>
    </location>
</feature>
<comment type="function">
    <text evidence="13">Primarily acts as an independent SigF regulator that is sensitive to the osmosensory signal, mediating the cross talk of PknD with the SigF regulon. Possesses both phosphatase and kinase activities. The kinase domain functions as a classic anti-sigma factor-like kinase to phosphorylate the anti-anti-sigma factor domain at the canonical regulatory site, and the phosphatase domain antagonizes this activity.</text>
</comment>
<dbReference type="FunFam" id="3.30.450.20:FF:000120">
    <property type="entry name" value="PAS domain S-box protein"/>
    <property type="match status" value="1"/>
</dbReference>
<evidence type="ECO:0000256" key="15">
    <source>
        <dbReference type="ARBA" id="ARBA00081350"/>
    </source>
</evidence>
<dbReference type="GO" id="GO:0046872">
    <property type="term" value="F:metal ion binding"/>
    <property type="evidence" value="ECO:0007669"/>
    <property type="project" value="UniProtKB-KW"/>
</dbReference>
<keyword evidence="19" id="KW-1185">Reference proteome</keyword>
<dbReference type="InterPro" id="IPR036457">
    <property type="entry name" value="PPM-type-like_dom_sf"/>
</dbReference>
<dbReference type="InterPro" id="IPR035965">
    <property type="entry name" value="PAS-like_dom_sf"/>
</dbReference>
<dbReference type="EC" id="3.1.3.16" evidence="1"/>
<feature type="region of interest" description="Disordered" evidence="16">
    <location>
        <begin position="1"/>
        <end position="22"/>
    </location>
</feature>
<dbReference type="RefSeq" id="WP_089225862.1">
    <property type="nucleotide sequence ID" value="NZ_FZOF01000012.1"/>
</dbReference>
<feature type="domain" description="PAS" evidence="17">
    <location>
        <begin position="141"/>
        <end position="211"/>
    </location>
</feature>
<evidence type="ECO:0000313" key="19">
    <source>
        <dbReference type="Proteomes" id="UP000198280"/>
    </source>
</evidence>
<protein>
    <recommendedName>
        <fullName evidence="1">protein-serine/threonine phosphatase</fullName>
        <ecNumber evidence="1">3.1.3.16</ecNumber>
    </recommendedName>
    <alternativeName>
        <fullName evidence="15">Protein-serine/threonine phosphatase</fullName>
    </alternativeName>
    <alternativeName>
        <fullName evidence="14">Serine/threonine-protein kinase</fullName>
    </alternativeName>
</protein>
<dbReference type="EMBL" id="FZOF01000012">
    <property type="protein sequence ID" value="SNT01051.1"/>
    <property type="molecule type" value="Genomic_DNA"/>
</dbReference>
<evidence type="ECO:0000256" key="4">
    <source>
        <dbReference type="ARBA" id="ARBA00022723"/>
    </source>
</evidence>
<keyword evidence="3" id="KW-0808">Transferase</keyword>
<dbReference type="SUPFAM" id="SSF81606">
    <property type="entry name" value="PP2C-like"/>
    <property type="match status" value="1"/>
</dbReference>
<accession>A0A239J583</accession>
<dbReference type="SMART" id="SM00331">
    <property type="entry name" value="PP2C_SIG"/>
    <property type="match status" value="1"/>
</dbReference>
<keyword evidence="7" id="KW-0378">Hydrolase</keyword>
<reference evidence="18 19" key="1">
    <citation type="submission" date="2017-06" db="EMBL/GenBank/DDBJ databases">
        <authorList>
            <person name="Kim H.J."/>
            <person name="Triplett B.A."/>
        </authorList>
    </citation>
    <scope>NUCLEOTIDE SEQUENCE [LARGE SCALE GENOMIC DNA]</scope>
    <source>
        <strain evidence="18 19">CGMCC 4.1858</strain>
    </source>
</reference>
<dbReference type="InterPro" id="IPR000014">
    <property type="entry name" value="PAS"/>
</dbReference>
<evidence type="ECO:0000259" key="17">
    <source>
        <dbReference type="PROSITE" id="PS50112"/>
    </source>
</evidence>
<keyword evidence="11" id="KW-0464">Manganese</keyword>
<evidence type="ECO:0000256" key="5">
    <source>
        <dbReference type="ARBA" id="ARBA00022741"/>
    </source>
</evidence>
<dbReference type="PROSITE" id="PS50112">
    <property type="entry name" value="PAS"/>
    <property type="match status" value="2"/>
</dbReference>
<dbReference type="Pfam" id="PF08448">
    <property type="entry name" value="PAS_4"/>
    <property type="match status" value="1"/>
</dbReference>
<keyword evidence="9" id="KW-0460">Magnesium</keyword>
<evidence type="ECO:0000256" key="6">
    <source>
        <dbReference type="ARBA" id="ARBA00022777"/>
    </source>
</evidence>
<keyword evidence="4" id="KW-0479">Metal-binding</keyword>
<evidence type="ECO:0000256" key="16">
    <source>
        <dbReference type="SAM" id="MobiDB-lite"/>
    </source>
</evidence>
<name>A0A239J583_9ACTN</name>
<dbReference type="SMART" id="SM00091">
    <property type="entry name" value="PAS"/>
    <property type="match status" value="2"/>
</dbReference>
<dbReference type="Proteomes" id="UP000198280">
    <property type="component" value="Unassembled WGS sequence"/>
</dbReference>
<evidence type="ECO:0000256" key="3">
    <source>
        <dbReference type="ARBA" id="ARBA00022679"/>
    </source>
</evidence>
<dbReference type="InterPro" id="IPR013656">
    <property type="entry name" value="PAS_4"/>
</dbReference>
<evidence type="ECO:0000256" key="14">
    <source>
        <dbReference type="ARBA" id="ARBA00075117"/>
    </source>
</evidence>
<dbReference type="GO" id="GO:0016301">
    <property type="term" value="F:kinase activity"/>
    <property type="evidence" value="ECO:0007669"/>
    <property type="project" value="UniProtKB-KW"/>
</dbReference>
<dbReference type="InterPro" id="IPR003018">
    <property type="entry name" value="GAF"/>
</dbReference>
<dbReference type="Pfam" id="PF00989">
    <property type="entry name" value="PAS"/>
    <property type="match status" value="1"/>
</dbReference>
<keyword evidence="8" id="KW-0067">ATP-binding</keyword>
<evidence type="ECO:0000256" key="9">
    <source>
        <dbReference type="ARBA" id="ARBA00022842"/>
    </source>
</evidence>
<feature type="domain" description="PAS" evidence="17">
    <location>
        <begin position="27"/>
        <end position="91"/>
    </location>
</feature>
<dbReference type="SUPFAM" id="SSF55781">
    <property type="entry name" value="GAF domain-like"/>
    <property type="match status" value="1"/>
</dbReference>
<dbReference type="Gene3D" id="3.30.450.20">
    <property type="entry name" value="PAS domain"/>
    <property type="match status" value="2"/>
</dbReference>
<dbReference type="Gene3D" id="3.60.40.10">
    <property type="entry name" value="PPM-type phosphatase domain"/>
    <property type="match status" value="1"/>
</dbReference>
<gene>
    <name evidence="18" type="ORF">SAMN05216252_11292</name>
</gene>
<dbReference type="InterPro" id="IPR013767">
    <property type="entry name" value="PAS_fold"/>
</dbReference>
<dbReference type="InterPro" id="IPR029016">
    <property type="entry name" value="GAF-like_dom_sf"/>
</dbReference>
<evidence type="ECO:0000256" key="13">
    <source>
        <dbReference type="ARBA" id="ARBA00056274"/>
    </source>
</evidence>
<sequence length="704" mass="75922">MHAHDPPPPGTGREARPSPEAASPGGLLDLLQVAAMVLDRTGHIVLWSPEAERLFGYSAEEALGQNAGLLLVAPDKLELVTELFKQVRAGAIWQGVFPIVHADGTTRDVEFRNMRMHDVDGGVYALGLGADLSTVRRVETDMALSSSLVDQSPIGLAVFDTDLRIVRVNRAMEELHGLPAAAMLGRRVREISRGSEFRAIEARMREVLETGEPLLDLDTVVRTYADQEHDHAWSISYYRIQDATGRVLGLAASIADFTERHQAAEEIAEARGRLAVIAEAGTRIGTTLDLQQTAQELASVVVPTLADIATVDVLDEVLRGGPVPKVRAQQSAEFRALAVAAADSGEAIGAVDPVGELARYTDDRLITKTVREGLPVVVHRVSSRMLRRIARDDRAAAQLKRAGAHSYLAAPLIARGEVLGVVGMFRTRNQKPFDDEDRTLALELAARAAISIDNARLYAGERNAALTLQRSLLPHEPPRVDGMEISARYIPAVREVGGDWYDVLQLRDGKVGLIVGDVMGKGLHAAAIMGQLRTATRAFSRLDLPPHEVLAHLDNITGSAEGDFIATCVYAVCDPATGRCQFSTAGHLPPVLVPPGGRAELIDLPSAVPLGVGGIRFRTVERKLSEGTLLALFTDGLVEDRRQSIDVGLRTLMRVLKLKSRRRTLEDTCDVVLGAGLQSPDDDVALLLARMGAPAAEDEAAEES</sequence>
<dbReference type="PANTHER" id="PTHR43156:SF2">
    <property type="entry name" value="STAGE II SPORULATION PROTEIN E"/>
    <property type="match status" value="1"/>
</dbReference>
<keyword evidence="10" id="KW-0904">Protein phosphatase</keyword>
<organism evidence="18 19">
    <name type="scientific">Actinacidiphila glaucinigra</name>
    <dbReference type="NCBI Taxonomy" id="235986"/>
    <lineage>
        <taxon>Bacteria</taxon>
        <taxon>Bacillati</taxon>
        <taxon>Actinomycetota</taxon>
        <taxon>Actinomycetes</taxon>
        <taxon>Kitasatosporales</taxon>
        <taxon>Streptomycetaceae</taxon>
        <taxon>Actinacidiphila</taxon>
    </lineage>
</organism>
<keyword evidence="6" id="KW-0418">Kinase</keyword>
<dbReference type="GO" id="GO:0004722">
    <property type="term" value="F:protein serine/threonine phosphatase activity"/>
    <property type="evidence" value="ECO:0007669"/>
    <property type="project" value="UniProtKB-EC"/>
</dbReference>
<evidence type="ECO:0000256" key="12">
    <source>
        <dbReference type="ARBA" id="ARBA00047761"/>
    </source>
</evidence>
<dbReference type="CDD" id="cd00130">
    <property type="entry name" value="PAS"/>
    <property type="match status" value="2"/>
</dbReference>
<dbReference type="FunFam" id="3.30.450.40:FF:000035">
    <property type="entry name" value="PAS sensor protein"/>
    <property type="match status" value="1"/>
</dbReference>
<dbReference type="InterPro" id="IPR052016">
    <property type="entry name" value="Bact_Sigma-Reg"/>
</dbReference>
<dbReference type="InterPro" id="IPR001932">
    <property type="entry name" value="PPM-type_phosphatase-like_dom"/>
</dbReference>
<dbReference type="Pfam" id="PF07228">
    <property type="entry name" value="SpoIIE"/>
    <property type="match status" value="1"/>
</dbReference>
<dbReference type="SMART" id="SM00065">
    <property type="entry name" value="GAF"/>
    <property type="match status" value="1"/>
</dbReference>
<dbReference type="SUPFAM" id="SSF55785">
    <property type="entry name" value="PYP-like sensor domain (PAS domain)"/>
    <property type="match status" value="2"/>
</dbReference>
<dbReference type="PANTHER" id="PTHR43156">
    <property type="entry name" value="STAGE II SPORULATION PROTEIN E-RELATED"/>
    <property type="match status" value="1"/>
</dbReference>
<evidence type="ECO:0000256" key="2">
    <source>
        <dbReference type="ARBA" id="ARBA00022553"/>
    </source>
</evidence>
<evidence type="ECO:0000256" key="10">
    <source>
        <dbReference type="ARBA" id="ARBA00022912"/>
    </source>
</evidence>
<dbReference type="OrthoDB" id="118142at2"/>
<keyword evidence="5" id="KW-0547">Nucleotide-binding</keyword>
<dbReference type="FunFam" id="3.60.40.10:FF:000005">
    <property type="entry name" value="Serine/threonine protein phosphatase"/>
    <property type="match status" value="1"/>
</dbReference>